<accession>A0A2X5PFG7</accession>
<dbReference type="KEGG" id="tpty:NCTC11468_00399"/>
<protein>
    <submittedName>
        <fullName evidence="2">Uncharacterized protein</fullName>
    </submittedName>
</protein>
<keyword evidence="1" id="KW-0472">Membrane</keyword>
<sequence>MGKLIDYAIKVPSVPVFKGILCYEWNVFSLFFPLLGIIFNTKNLH</sequence>
<name>A0A2X5PFG7_9GAMM</name>
<feature type="transmembrane region" description="Helical" evidence="1">
    <location>
        <begin position="20"/>
        <end position="39"/>
    </location>
</feature>
<evidence type="ECO:0000313" key="3">
    <source>
        <dbReference type="Proteomes" id="UP000248758"/>
    </source>
</evidence>
<evidence type="ECO:0000256" key="1">
    <source>
        <dbReference type="SAM" id="Phobius"/>
    </source>
</evidence>
<organism evidence="2 3">
    <name type="scientific">Tatumella ptyseos</name>
    <dbReference type="NCBI Taxonomy" id="82987"/>
    <lineage>
        <taxon>Bacteria</taxon>
        <taxon>Pseudomonadati</taxon>
        <taxon>Pseudomonadota</taxon>
        <taxon>Gammaproteobacteria</taxon>
        <taxon>Enterobacterales</taxon>
        <taxon>Erwiniaceae</taxon>
        <taxon>Tatumella</taxon>
    </lineage>
</organism>
<keyword evidence="1" id="KW-0812">Transmembrane</keyword>
<dbReference type="AlphaFoldDB" id="A0A2X5PFG7"/>
<gene>
    <name evidence="2" type="ORF">NCTC11468_00399</name>
</gene>
<dbReference type="EMBL" id="LS483499">
    <property type="protein sequence ID" value="SQK72150.1"/>
    <property type="molecule type" value="Genomic_DNA"/>
</dbReference>
<reference evidence="2 3" key="1">
    <citation type="submission" date="2018-06" db="EMBL/GenBank/DDBJ databases">
        <authorList>
            <consortium name="Pathogen Informatics"/>
            <person name="Doyle S."/>
        </authorList>
    </citation>
    <scope>NUCLEOTIDE SEQUENCE [LARGE SCALE GENOMIC DNA]</scope>
    <source>
        <strain evidence="2 3">NCTC11468</strain>
    </source>
</reference>
<keyword evidence="1" id="KW-1133">Transmembrane helix</keyword>
<proteinExistence type="predicted"/>
<evidence type="ECO:0000313" key="2">
    <source>
        <dbReference type="EMBL" id="SQK72150.1"/>
    </source>
</evidence>
<dbReference type="Proteomes" id="UP000248758">
    <property type="component" value="Chromosome 1"/>
</dbReference>